<evidence type="ECO:0000256" key="3">
    <source>
        <dbReference type="ARBA" id="ARBA00037467"/>
    </source>
</evidence>
<dbReference type="GO" id="GO:0005654">
    <property type="term" value="C:nucleoplasm"/>
    <property type="evidence" value="ECO:0007669"/>
    <property type="project" value="TreeGrafter"/>
</dbReference>
<evidence type="ECO:0000259" key="8">
    <source>
        <dbReference type="Pfam" id="PF02251"/>
    </source>
</evidence>
<evidence type="ECO:0000256" key="2">
    <source>
        <dbReference type="ARBA" id="ARBA00022942"/>
    </source>
</evidence>
<feature type="region of interest" description="Disordered" evidence="7">
    <location>
        <begin position="227"/>
        <end position="276"/>
    </location>
</feature>
<evidence type="ECO:0000259" key="9">
    <source>
        <dbReference type="Pfam" id="PF02252"/>
    </source>
</evidence>
<dbReference type="InterPro" id="IPR003185">
    <property type="entry name" value="Proteasome_activ_PA28_N"/>
</dbReference>
<dbReference type="PANTHER" id="PTHR10660:SF5">
    <property type="entry name" value="PROTEASOME ACTIVATOR COMPLEX SUBUNIT 1"/>
    <property type="match status" value="1"/>
</dbReference>
<sequence>MFPSSGVPAMQPGKRSCLAFCQSDSLIQLPSWLFTPAAGMGMVSLWLFVTITVLLSTRATSFGSVRANQLKNRAGIRARYEKILIFGKSLDHPVNLQTCQDVGCFLWRPCHHMHTGGLTLIHGSLHKLSYPQGQRGDGGQGANPDTCPNTTMPERERTVAFLSYRDDMASLGIHLESKKQVDDFCQKLTKEAEELVSKYFPQKIEELQMLLKTSFSCEDLASLKAPLDIPIPDPVKEEAKRKKKEEKEAKEGKEGKKDKDSDKEDEDSGPPCGPICSNERVESLLQEVKPQIQTLKEKLNTVSMWVQLQIPRIEDGNNFGVAVQEKVFELLTNTRTKIEGFQTQISKYYNERGDAVAKASKQTHVGDYRQLVHELDQYQYCELRLVVLDICNTYAVLFDIINKNYDKIKKPRGDGKALIY</sequence>
<dbReference type="InterPro" id="IPR003186">
    <property type="entry name" value="PA28_C"/>
</dbReference>
<feature type="compositionally biased region" description="Basic and acidic residues" evidence="7">
    <location>
        <begin position="234"/>
        <end position="262"/>
    </location>
</feature>
<dbReference type="GO" id="GO:0061136">
    <property type="term" value="P:regulation of proteasomal protein catabolic process"/>
    <property type="evidence" value="ECO:0007669"/>
    <property type="project" value="TreeGrafter"/>
</dbReference>
<comment type="caution">
    <text evidence="10">The sequence shown here is derived from an EMBL/GenBank/DDBJ whole genome shotgun (WGS) entry which is preliminary data.</text>
</comment>
<keyword evidence="2" id="KW-0647">Proteasome</keyword>
<dbReference type="Gene3D" id="1.20.5.120">
    <property type="entry name" value="Proteasome activator pa28, N-terminal domain"/>
    <property type="match status" value="1"/>
</dbReference>
<feature type="domain" description="Proteasome activator PA28 C-terminal" evidence="9">
    <location>
        <begin position="276"/>
        <end position="414"/>
    </location>
</feature>
<feature type="region of interest" description="Disordered" evidence="7">
    <location>
        <begin position="133"/>
        <end position="152"/>
    </location>
</feature>
<accession>A0A5J5CJR9</accession>
<dbReference type="InterPro" id="IPR009077">
    <property type="entry name" value="Proteasome_activ_PA28"/>
</dbReference>
<feature type="domain" description="Proteasome activator PA28 N-terminal" evidence="8">
    <location>
        <begin position="176"/>
        <end position="234"/>
    </location>
</feature>
<dbReference type="Proteomes" id="UP000327493">
    <property type="component" value="Chromosome 22"/>
</dbReference>
<dbReference type="FunFam" id="1.20.120.180:FF:000002">
    <property type="entry name" value="Proteasome activator complex subunit 1"/>
    <property type="match status" value="1"/>
</dbReference>
<organism evidence="10 11">
    <name type="scientific">Etheostoma spectabile</name>
    <name type="common">orangethroat darter</name>
    <dbReference type="NCBI Taxonomy" id="54343"/>
    <lineage>
        <taxon>Eukaryota</taxon>
        <taxon>Metazoa</taxon>
        <taxon>Chordata</taxon>
        <taxon>Craniata</taxon>
        <taxon>Vertebrata</taxon>
        <taxon>Euteleostomi</taxon>
        <taxon>Actinopterygii</taxon>
        <taxon>Neopterygii</taxon>
        <taxon>Teleostei</taxon>
        <taxon>Neoteleostei</taxon>
        <taxon>Acanthomorphata</taxon>
        <taxon>Eupercaria</taxon>
        <taxon>Perciformes</taxon>
        <taxon>Percoidei</taxon>
        <taxon>Percidae</taxon>
        <taxon>Etheostomatinae</taxon>
        <taxon>Etheostoma</taxon>
    </lineage>
</organism>
<dbReference type="InterPro" id="IPR036996">
    <property type="entry name" value="PA28_N_sf"/>
</dbReference>
<evidence type="ECO:0000256" key="6">
    <source>
        <dbReference type="ARBA" id="ARBA00041321"/>
    </source>
</evidence>
<dbReference type="AlphaFoldDB" id="A0A5J5CJR9"/>
<dbReference type="Pfam" id="PF02251">
    <property type="entry name" value="PA28_N"/>
    <property type="match status" value="1"/>
</dbReference>
<dbReference type="FunFam" id="1.20.5.120:FF:000005">
    <property type="entry name" value="Proteasome activator subunit 1"/>
    <property type="match status" value="1"/>
</dbReference>
<dbReference type="EMBL" id="VOFY01000022">
    <property type="protein sequence ID" value="KAA8580919.1"/>
    <property type="molecule type" value="Genomic_DNA"/>
</dbReference>
<protein>
    <recommendedName>
        <fullName evidence="5">Proteasome activator complex subunit 1</fullName>
    </recommendedName>
    <alternativeName>
        <fullName evidence="6">Proteasome activator 28 subunit alpha</fullName>
    </alternativeName>
</protein>
<proteinExistence type="inferred from homology"/>
<dbReference type="Pfam" id="PF02252">
    <property type="entry name" value="PA28_C"/>
    <property type="match status" value="1"/>
</dbReference>
<dbReference type="PANTHER" id="PTHR10660">
    <property type="entry name" value="PROTEASOME REGULATOR PA28"/>
    <property type="match status" value="1"/>
</dbReference>
<name>A0A5J5CJR9_9PERO</name>
<gene>
    <name evidence="10" type="ORF">FQN60_013877</name>
</gene>
<dbReference type="GO" id="GO:2000045">
    <property type="term" value="P:regulation of G1/S transition of mitotic cell cycle"/>
    <property type="evidence" value="ECO:0007669"/>
    <property type="project" value="TreeGrafter"/>
</dbReference>
<evidence type="ECO:0000256" key="5">
    <source>
        <dbReference type="ARBA" id="ARBA00039303"/>
    </source>
</evidence>
<dbReference type="InterPro" id="IPR036997">
    <property type="entry name" value="PA28_C_sf"/>
</dbReference>
<comment type="subunit">
    <text evidence="4">Heterodimer of PSME1 and PSME2, which forms a hexameric ring. PSME1 can form homoheptamers.</text>
</comment>
<keyword evidence="11" id="KW-1185">Reference proteome</keyword>
<comment type="function">
    <text evidence="3">Implicated in immunoproteasome assembly and required for efficient antigen processing. The PA28 activator complex enhances the generation of class I binding peptides by altering the cleavage pattern of the proteasome.</text>
</comment>
<dbReference type="GO" id="GO:0005737">
    <property type="term" value="C:cytoplasm"/>
    <property type="evidence" value="ECO:0007669"/>
    <property type="project" value="TreeGrafter"/>
</dbReference>
<evidence type="ECO:0000256" key="7">
    <source>
        <dbReference type="SAM" id="MobiDB-lite"/>
    </source>
</evidence>
<dbReference type="Gene3D" id="1.20.120.180">
    <property type="entry name" value="Proteasome activator pa28, C-terminal domain"/>
    <property type="match status" value="1"/>
</dbReference>
<reference evidence="10 11" key="1">
    <citation type="submission" date="2019-08" db="EMBL/GenBank/DDBJ databases">
        <title>A chromosome-level genome assembly, high-density linkage maps, and genome scans reveal the genomic architecture of hybrid incompatibilities underlying speciation via character displacement in darters (Percidae: Etheostominae).</title>
        <authorList>
            <person name="Moran R.L."/>
            <person name="Catchen J.M."/>
            <person name="Fuller R.C."/>
        </authorList>
    </citation>
    <scope>NUCLEOTIDE SEQUENCE [LARGE SCALE GENOMIC DNA]</scope>
    <source>
        <strain evidence="10">EspeVRDwgs_2016</strain>
        <tissue evidence="10">Muscle</tissue>
    </source>
</reference>
<dbReference type="InterPro" id="IPR036252">
    <property type="entry name" value="Proteasome_activ_sf"/>
</dbReference>
<dbReference type="GO" id="GO:0008537">
    <property type="term" value="C:proteasome activator complex"/>
    <property type="evidence" value="ECO:0007669"/>
    <property type="project" value="InterPro"/>
</dbReference>
<comment type="similarity">
    <text evidence="1">Belongs to the PA28 family.</text>
</comment>
<evidence type="ECO:0000256" key="1">
    <source>
        <dbReference type="ARBA" id="ARBA00005883"/>
    </source>
</evidence>
<evidence type="ECO:0000313" key="11">
    <source>
        <dbReference type="Proteomes" id="UP000327493"/>
    </source>
</evidence>
<dbReference type="SUPFAM" id="SSF47216">
    <property type="entry name" value="Proteasome activator"/>
    <property type="match status" value="1"/>
</dbReference>
<evidence type="ECO:0000256" key="4">
    <source>
        <dbReference type="ARBA" id="ARBA00038650"/>
    </source>
</evidence>
<dbReference type="GO" id="GO:0061133">
    <property type="term" value="F:endopeptidase activator activity"/>
    <property type="evidence" value="ECO:0007669"/>
    <property type="project" value="TreeGrafter"/>
</dbReference>
<evidence type="ECO:0000313" key="10">
    <source>
        <dbReference type="EMBL" id="KAA8580919.1"/>
    </source>
</evidence>